<accession>A0AAQ3XFY3</accession>
<reference evidence="2 3" key="1">
    <citation type="submission" date="2024-02" db="EMBL/GenBank/DDBJ databases">
        <title>High-quality chromosome-scale genome assembly of Pensacola bahiagrass (Paspalum notatum Flugge var. saurae).</title>
        <authorList>
            <person name="Vega J.M."/>
            <person name="Podio M."/>
            <person name="Orjuela J."/>
            <person name="Siena L.A."/>
            <person name="Pessino S.C."/>
            <person name="Combes M.C."/>
            <person name="Mariac C."/>
            <person name="Albertini E."/>
            <person name="Pupilli F."/>
            <person name="Ortiz J.P.A."/>
            <person name="Leblanc O."/>
        </authorList>
    </citation>
    <scope>NUCLEOTIDE SEQUENCE [LARGE SCALE GENOMIC DNA]</scope>
    <source>
        <strain evidence="2">R1</strain>
        <tissue evidence="2">Leaf</tissue>
    </source>
</reference>
<feature type="compositionally biased region" description="Basic residues" evidence="1">
    <location>
        <begin position="1"/>
        <end position="13"/>
    </location>
</feature>
<name>A0AAQ3XFY3_PASNO</name>
<sequence length="83" mass="9527">MTKGRVPVRRGHRGLGPLRPPPRRGAARRPHPHRHGQGAGPLRPRLTPILLPRAARRLRLRPRRLCHPRRLAALLLLLRPMHC</sequence>
<feature type="region of interest" description="Disordered" evidence="1">
    <location>
        <begin position="1"/>
        <end position="47"/>
    </location>
</feature>
<proteinExistence type="predicted"/>
<organism evidence="2 3">
    <name type="scientific">Paspalum notatum var. saurae</name>
    <dbReference type="NCBI Taxonomy" id="547442"/>
    <lineage>
        <taxon>Eukaryota</taxon>
        <taxon>Viridiplantae</taxon>
        <taxon>Streptophyta</taxon>
        <taxon>Embryophyta</taxon>
        <taxon>Tracheophyta</taxon>
        <taxon>Spermatophyta</taxon>
        <taxon>Magnoliopsida</taxon>
        <taxon>Liliopsida</taxon>
        <taxon>Poales</taxon>
        <taxon>Poaceae</taxon>
        <taxon>PACMAD clade</taxon>
        <taxon>Panicoideae</taxon>
        <taxon>Andropogonodae</taxon>
        <taxon>Paspaleae</taxon>
        <taxon>Paspalinae</taxon>
        <taxon>Paspalum</taxon>
    </lineage>
</organism>
<protein>
    <submittedName>
        <fullName evidence="2">Uncharacterized protein</fullName>
    </submittedName>
</protein>
<evidence type="ECO:0000256" key="1">
    <source>
        <dbReference type="SAM" id="MobiDB-lite"/>
    </source>
</evidence>
<dbReference type="AlphaFoldDB" id="A0AAQ3XFY3"/>
<dbReference type="EMBL" id="CP144754">
    <property type="protein sequence ID" value="WVZ96700.1"/>
    <property type="molecule type" value="Genomic_DNA"/>
</dbReference>
<dbReference type="Proteomes" id="UP001341281">
    <property type="component" value="Chromosome 10"/>
</dbReference>
<keyword evidence="3" id="KW-1185">Reference proteome</keyword>
<evidence type="ECO:0000313" key="2">
    <source>
        <dbReference type="EMBL" id="WVZ96700.1"/>
    </source>
</evidence>
<evidence type="ECO:0000313" key="3">
    <source>
        <dbReference type="Proteomes" id="UP001341281"/>
    </source>
</evidence>
<gene>
    <name evidence="2" type="ORF">U9M48_042303</name>
</gene>
<feature type="compositionally biased region" description="Basic residues" evidence="1">
    <location>
        <begin position="21"/>
        <end position="36"/>
    </location>
</feature>